<sequence>MSLPRLAGLKQSGELSLLLPRGGLGPPFFALCRGLAQRRVNIVFLAHDRSREQASVGLEPEDAPQALELARQIALDHGLGPPELIGQTTALTLFPLADNPALPLIAVGRLAEAGVAPLAMATSLAAVTLLIGHRHLATALEALTRAFHLPAGVSPPQARVKVVQSPFFRRTD</sequence>
<reference evidence="1 2" key="1">
    <citation type="journal article" date="2010" name="Stand. Genomic Sci.">
        <title>Complete genome sequence of Desulfarculus baarsii type strain (2st14).</title>
        <authorList>
            <person name="Sun H."/>
            <person name="Spring S."/>
            <person name="Lapidus A."/>
            <person name="Davenport K."/>
            <person name="Del Rio T.G."/>
            <person name="Tice H."/>
            <person name="Nolan M."/>
            <person name="Copeland A."/>
            <person name="Cheng J.F."/>
            <person name="Lucas S."/>
            <person name="Tapia R."/>
            <person name="Goodwin L."/>
            <person name="Pitluck S."/>
            <person name="Ivanova N."/>
            <person name="Pagani I."/>
            <person name="Mavromatis K."/>
            <person name="Ovchinnikova G."/>
            <person name="Pati A."/>
            <person name="Chen A."/>
            <person name="Palaniappan K."/>
            <person name="Hauser L."/>
            <person name="Chang Y.J."/>
            <person name="Jeffries C.D."/>
            <person name="Detter J.C."/>
            <person name="Han C."/>
            <person name="Rohde M."/>
            <person name="Brambilla E."/>
            <person name="Goker M."/>
            <person name="Woyke T."/>
            <person name="Bristow J."/>
            <person name="Eisen J.A."/>
            <person name="Markowitz V."/>
            <person name="Hugenholtz P."/>
            <person name="Kyrpides N.C."/>
            <person name="Klenk H.P."/>
            <person name="Land M."/>
        </authorList>
    </citation>
    <scope>NUCLEOTIDE SEQUENCE [LARGE SCALE GENOMIC DNA]</scope>
    <source>
        <strain evidence="2">ATCC 33931 / DSM 2075 / LMG 7858 / VKM B-1802 / 2st14</strain>
    </source>
</reference>
<keyword evidence="2" id="KW-1185">Reference proteome</keyword>
<dbReference type="AlphaFoldDB" id="E1QIX7"/>
<dbReference type="Proteomes" id="UP000009047">
    <property type="component" value="Chromosome"/>
</dbReference>
<evidence type="ECO:0008006" key="3">
    <source>
        <dbReference type="Google" id="ProtNLM"/>
    </source>
</evidence>
<protein>
    <recommendedName>
        <fullName evidence="3">Aspartate kinase</fullName>
    </recommendedName>
</protein>
<accession>E1QIX7</accession>
<evidence type="ECO:0000313" key="1">
    <source>
        <dbReference type="EMBL" id="ADK85520.1"/>
    </source>
</evidence>
<gene>
    <name evidence="1" type="ordered locus">Deba_2155</name>
</gene>
<dbReference type="RefSeq" id="WP_013258961.1">
    <property type="nucleotide sequence ID" value="NC_014365.1"/>
</dbReference>
<organism evidence="1 2">
    <name type="scientific">Desulfarculus baarsii (strain ATCC 33931 / DSM 2075 / LMG 7858 / VKM B-1802 / 2st14)</name>
    <dbReference type="NCBI Taxonomy" id="644282"/>
    <lineage>
        <taxon>Bacteria</taxon>
        <taxon>Pseudomonadati</taxon>
        <taxon>Thermodesulfobacteriota</taxon>
        <taxon>Desulfarculia</taxon>
        <taxon>Desulfarculales</taxon>
        <taxon>Desulfarculaceae</taxon>
        <taxon>Desulfarculus</taxon>
    </lineage>
</organism>
<name>E1QIX7_DESB2</name>
<proteinExistence type="predicted"/>
<evidence type="ECO:0000313" key="2">
    <source>
        <dbReference type="Proteomes" id="UP000009047"/>
    </source>
</evidence>
<dbReference type="STRING" id="644282.Deba_2155"/>
<dbReference type="KEGG" id="dbr:Deba_2155"/>
<dbReference type="HOGENOM" id="CLU_1552803_0_0_7"/>
<dbReference type="EMBL" id="CP002085">
    <property type="protein sequence ID" value="ADK85520.1"/>
    <property type="molecule type" value="Genomic_DNA"/>
</dbReference>